<feature type="region of interest" description="Disordered" evidence="1">
    <location>
        <begin position="69"/>
        <end position="92"/>
    </location>
</feature>
<sequence length="92" mass="9988">MPDWPGRPLPCPWPRRGPGPAWQPRLVRYPGGSYADGYRWQTHTVEGGHVAPNTEFDAYMGTARAAGPQPIITADHGSGAPKRRRPGGGMPM</sequence>
<accession>A0A6M4WEW9</accession>
<feature type="compositionally biased region" description="Pro residues" evidence="1">
    <location>
        <begin position="1"/>
        <end position="17"/>
    </location>
</feature>
<gene>
    <name evidence="2" type="ORF">G9272_01875</name>
</gene>
<keyword evidence="3" id="KW-1185">Reference proteome</keyword>
<reference evidence="2" key="1">
    <citation type="submission" date="2020-03" db="EMBL/GenBank/DDBJ databases">
        <title>Molecular networking-based the target discovery of potent antiproliferative macrolactams: 5/6/7/16 polycyclic ansamycins and glycosylated trienomycin from Streptomyces cacaoi subsp. asoensis.</title>
        <authorList>
            <person name="Liu L.-L."/>
        </authorList>
    </citation>
    <scope>NUCLEOTIDE SEQUENCE [LARGE SCALE GENOMIC DNA]</scope>
    <source>
        <strain evidence="2">H2S5</strain>
    </source>
</reference>
<dbReference type="AlphaFoldDB" id="A0A6M4WEW9"/>
<dbReference type="RefSeq" id="WP_171394869.1">
    <property type="nucleotide sequence ID" value="NZ_CP049838.1"/>
</dbReference>
<organism evidence="2 3">
    <name type="scientific">Streptomyces asoensis</name>
    <dbReference type="NCBI Taxonomy" id="249586"/>
    <lineage>
        <taxon>Bacteria</taxon>
        <taxon>Bacillati</taxon>
        <taxon>Actinomycetota</taxon>
        <taxon>Actinomycetes</taxon>
        <taxon>Kitasatosporales</taxon>
        <taxon>Streptomycetaceae</taxon>
        <taxon>Streptomyces</taxon>
    </lineage>
</organism>
<dbReference type="InterPro" id="IPR017853">
    <property type="entry name" value="GH"/>
</dbReference>
<name>A0A6M4WEW9_9ACTN</name>
<dbReference type="EMBL" id="CP049838">
    <property type="protein sequence ID" value="QJS99216.1"/>
    <property type="molecule type" value="Genomic_DNA"/>
</dbReference>
<proteinExistence type="predicted"/>
<protein>
    <submittedName>
        <fullName evidence="2">Uncharacterized protein</fullName>
    </submittedName>
</protein>
<evidence type="ECO:0000313" key="2">
    <source>
        <dbReference type="EMBL" id="QJS99216.1"/>
    </source>
</evidence>
<feature type="region of interest" description="Disordered" evidence="1">
    <location>
        <begin position="1"/>
        <end position="20"/>
    </location>
</feature>
<evidence type="ECO:0000256" key="1">
    <source>
        <dbReference type="SAM" id="MobiDB-lite"/>
    </source>
</evidence>
<evidence type="ECO:0000313" key="3">
    <source>
        <dbReference type="Proteomes" id="UP000502665"/>
    </source>
</evidence>
<dbReference type="Gene3D" id="3.20.20.80">
    <property type="entry name" value="Glycosidases"/>
    <property type="match status" value="1"/>
</dbReference>
<dbReference type="Proteomes" id="UP000502665">
    <property type="component" value="Chromosome"/>
</dbReference>
<dbReference type="SUPFAM" id="SSF51445">
    <property type="entry name" value="(Trans)glycosidases"/>
    <property type="match status" value="1"/>
</dbReference>